<feature type="region of interest" description="Disordered" evidence="1">
    <location>
        <begin position="45"/>
        <end position="85"/>
    </location>
</feature>
<sequence length="150" mass="15664">MLGDDDALAIAHRILAHHRHPAAQGFPGRRIADPAQGVDAQALGLGPAHGGGRIHAGPQGVHHGVGRAAFGRPAGSEGGNEGLQRTRLDADVAQRHHLSDLNFVETRGHRSASRGGSSDSPMMAGLGDKSSALRNRVPAPYSRQDQWGFG</sequence>
<evidence type="ECO:0000256" key="1">
    <source>
        <dbReference type="SAM" id="MobiDB-lite"/>
    </source>
</evidence>
<reference evidence="2" key="1">
    <citation type="submission" date="2016-10" db="EMBL/GenBank/DDBJ databases">
        <title>Sequence of Gallionella enrichment culture.</title>
        <authorList>
            <person name="Poehlein A."/>
            <person name="Muehling M."/>
            <person name="Daniel R."/>
        </authorList>
    </citation>
    <scope>NUCLEOTIDE SEQUENCE</scope>
</reference>
<name>A0A1J5PR02_9ZZZZ</name>
<dbReference type="AlphaFoldDB" id="A0A1J5PR02"/>
<feature type="region of interest" description="Disordered" evidence="1">
    <location>
        <begin position="98"/>
        <end position="150"/>
    </location>
</feature>
<accession>A0A1J5PR02</accession>
<gene>
    <name evidence="2" type="ORF">GALL_524250</name>
</gene>
<organism evidence="2">
    <name type="scientific">mine drainage metagenome</name>
    <dbReference type="NCBI Taxonomy" id="410659"/>
    <lineage>
        <taxon>unclassified sequences</taxon>
        <taxon>metagenomes</taxon>
        <taxon>ecological metagenomes</taxon>
    </lineage>
</organism>
<protein>
    <submittedName>
        <fullName evidence="2">Uncharacterized protein</fullName>
    </submittedName>
</protein>
<proteinExistence type="predicted"/>
<dbReference type="EMBL" id="MLJW01006896">
    <property type="protein sequence ID" value="OIQ66013.1"/>
    <property type="molecule type" value="Genomic_DNA"/>
</dbReference>
<comment type="caution">
    <text evidence="2">The sequence shown here is derived from an EMBL/GenBank/DDBJ whole genome shotgun (WGS) entry which is preliminary data.</text>
</comment>
<evidence type="ECO:0000313" key="2">
    <source>
        <dbReference type="EMBL" id="OIQ66013.1"/>
    </source>
</evidence>